<evidence type="ECO:0000259" key="2">
    <source>
        <dbReference type="Pfam" id="PF01968"/>
    </source>
</evidence>
<dbReference type="SUPFAM" id="SSF53067">
    <property type="entry name" value="Actin-like ATPase domain"/>
    <property type="match status" value="1"/>
</dbReference>
<sequence>MGVAKLGPVRRRLAVADAIPSSRYRLGFDIGGTFTDFVLLDAATGAIRLHKCLTTPQDPADGALEGIRAICADAGIAIADVGALLHGTTLVTNALIERRGAQLGLLTTKGFRDTLEFGIEQRYDIYDLFLRFPDPLVPRRRRIEIAERLAYDGRVLTPLDAAAVRAEGARLVAEGCTAIAVCFLHSYANPVHEQEAGRILREAFPGLSVSLSSEVAPEIREYERCTTTCANAFVQPLMDRYIGRLLRELATLGFTGSLRLMQSDGGLCAPEVARAFPIRLLESGPAGGALATVLFAREAGLPEALAFDMGGTTAKSCLIERGRAAVAPMMEAARVHRFKRGSGLPIKAPVVDMIEIGAGGGSIAGIDETGLLKVGPHSAGADPGPACYGRGGTDVTVTDANLLLGYYDPGFFLGGTMALDRDAAEAALEKLGAKLGLPAMETAAGIHAVVCEAMASAARVHLVEKGRDPRGYAMVAFGGAGPAHAADVARVLGIRDVLIPPASGAASALGFLAAPLAFEQSRSALMPLGSATDWAAANATLAGLEAEARGRLAAAGVPESAMRVERSAEMRLIGQLHQIPVPLPEGALGTAGLPALIDAFAETYRTLYTRVVDSAEIELLALRVRVIGPEPEIAISGAVAGDASGPARKGSRPAWFEGRFHETPVYDRYALAPGAEVTGPAIVEEREATTIIGPTDSLAVDAARNLRITVGAARAADTLVAPGMSLEEAKARIEADPIGLEIMWSRLISIVEEMWQTVCRTAYSLIISESQDFANEILDPQGNPLAHSPRAMPLFNLTLTRCVKALLEFFPPETLKPGDVLVTNDPWLCAGHLFDIALVTPVFRDGRLVALLGTVGHVSDIGGVKDPNAATELFDEGMLIPPMKLYAAGVPDKSLLRMLHANVRNPDQVLGDVESMVTANALGAQRLDAFMTEYGLADLAALAAVVQGRSEAATRAAIAAVPDGVYESSLESRPHREVRRFTVRVHKEGDGIHVEHVDVPDEEPRGGVNCTMNVTMGHSSYPLKCMLTPNVRGNAGCYAPLEITAPPHTALNCDPPAAVAHRTRISWWIGPNLYRALATAIPDKVQAFTGMPKSFTFYGRNIQGRVAADHFFMGGGQGASQRQDGKSGLLFPTSAANTPVELLESRMPVVILEKTLVADTGGPGTKRGGLGQRMRARRLAPGSDVITVGLFPEGYGLTVDGLFGGRAGGNAHGLVRRPGAEVHDVTTGEVVAMTEPAIEIEAQIAGGSGFGPPHARALEAIAADMEDGYITADAAVRDYGCVLGPDGRIDPAATARRRAGLAEPATTTGS</sequence>
<gene>
    <name evidence="6" type="ORF">GXW71_20330</name>
</gene>
<name>A0ABS5F2F4_9PROT</name>
<organism evidence="6 7">
    <name type="scientific">Plastoroseomonas hellenica</name>
    <dbReference type="NCBI Taxonomy" id="2687306"/>
    <lineage>
        <taxon>Bacteria</taxon>
        <taxon>Pseudomonadati</taxon>
        <taxon>Pseudomonadota</taxon>
        <taxon>Alphaproteobacteria</taxon>
        <taxon>Acetobacterales</taxon>
        <taxon>Acetobacteraceae</taxon>
        <taxon>Plastoroseomonas</taxon>
    </lineage>
</organism>
<evidence type="ECO:0000259" key="3">
    <source>
        <dbReference type="Pfam" id="PF02538"/>
    </source>
</evidence>
<dbReference type="PANTHER" id="PTHR11365">
    <property type="entry name" value="5-OXOPROLINASE RELATED"/>
    <property type="match status" value="1"/>
</dbReference>
<evidence type="ECO:0000259" key="4">
    <source>
        <dbReference type="Pfam" id="PF05378"/>
    </source>
</evidence>
<dbReference type="Proteomes" id="UP001196870">
    <property type="component" value="Unassembled WGS sequence"/>
</dbReference>
<dbReference type="InterPro" id="IPR003692">
    <property type="entry name" value="Hydantoinase_B"/>
</dbReference>
<feature type="domain" description="Hydantoinase/oxoprolinase N-terminal" evidence="4">
    <location>
        <begin position="25"/>
        <end position="203"/>
    </location>
</feature>
<dbReference type="InterPro" id="IPR008040">
    <property type="entry name" value="Hydant_A_N"/>
</dbReference>
<feature type="domain" description="Hydantoinase B/oxoprolinase" evidence="3">
    <location>
        <begin position="736"/>
        <end position="1253"/>
    </location>
</feature>
<dbReference type="InterPro" id="IPR043129">
    <property type="entry name" value="ATPase_NBD"/>
</dbReference>
<keyword evidence="7" id="KW-1185">Reference proteome</keyword>
<comment type="caution">
    <text evidence="6">The sequence shown here is derived from an EMBL/GenBank/DDBJ whole genome shotgun (WGS) entry which is preliminary data.</text>
</comment>
<dbReference type="InterPro" id="IPR045079">
    <property type="entry name" value="Oxoprolinase-like"/>
</dbReference>
<dbReference type="Pfam" id="PF19278">
    <property type="entry name" value="Hydant_A_C"/>
    <property type="match status" value="1"/>
</dbReference>
<proteinExistence type="inferred from homology"/>
<evidence type="ECO:0000256" key="1">
    <source>
        <dbReference type="ARBA" id="ARBA00010403"/>
    </source>
</evidence>
<accession>A0ABS5F2F4</accession>
<dbReference type="Pfam" id="PF02538">
    <property type="entry name" value="Hydantoinase_B"/>
    <property type="match status" value="1"/>
</dbReference>
<dbReference type="InterPro" id="IPR049517">
    <property type="entry name" value="ACX-like_C"/>
</dbReference>
<dbReference type="EMBL" id="JAAGBB010000025">
    <property type="protein sequence ID" value="MBR0666718.1"/>
    <property type="molecule type" value="Genomic_DNA"/>
</dbReference>
<dbReference type="InterPro" id="IPR002821">
    <property type="entry name" value="Hydantoinase_A"/>
</dbReference>
<dbReference type="Pfam" id="PF01968">
    <property type="entry name" value="Hydantoinase_A"/>
    <property type="match status" value="1"/>
</dbReference>
<evidence type="ECO:0000313" key="7">
    <source>
        <dbReference type="Proteomes" id="UP001196870"/>
    </source>
</evidence>
<protein>
    <submittedName>
        <fullName evidence="6">Methylhydantoinase</fullName>
    </submittedName>
</protein>
<evidence type="ECO:0000259" key="5">
    <source>
        <dbReference type="Pfam" id="PF19278"/>
    </source>
</evidence>
<feature type="domain" description="Acetophenone carboxylase-like C-terminal" evidence="5">
    <location>
        <begin position="540"/>
        <end position="704"/>
    </location>
</feature>
<comment type="similarity">
    <text evidence="1">Belongs to the oxoprolinase family.</text>
</comment>
<dbReference type="PANTHER" id="PTHR11365:SF23">
    <property type="entry name" value="HYPOTHETICAL 5-OXOPROLINASE (EUROFUNG)-RELATED"/>
    <property type="match status" value="1"/>
</dbReference>
<evidence type="ECO:0000313" key="6">
    <source>
        <dbReference type="EMBL" id="MBR0666718.1"/>
    </source>
</evidence>
<reference evidence="7" key="1">
    <citation type="journal article" date="2021" name="Syst. Appl. Microbiol.">
        <title>Roseomonas hellenica sp. nov., isolated from roots of wild-growing Alkanna tinctoria.</title>
        <authorList>
            <person name="Rat A."/>
            <person name="Naranjo H.D."/>
            <person name="Lebbe L."/>
            <person name="Cnockaert M."/>
            <person name="Krigas N."/>
            <person name="Grigoriadou K."/>
            <person name="Maloupa E."/>
            <person name="Willems A."/>
        </authorList>
    </citation>
    <scope>NUCLEOTIDE SEQUENCE [LARGE SCALE GENOMIC DNA]</scope>
    <source>
        <strain evidence="7">LMG 31523</strain>
    </source>
</reference>
<feature type="domain" description="Hydantoinase A/oxoprolinase" evidence="2">
    <location>
        <begin position="224"/>
        <end position="519"/>
    </location>
</feature>
<dbReference type="Pfam" id="PF05378">
    <property type="entry name" value="Hydant_A_N"/>
    <property type="match status" value="1"/>
</dbReference>